<dbReference type="InterPro" id="IPR030385">
    <property type="entry name" value="G_IRG_dom"/>
</dbReference>
<feature type="region of interest" description="Disordered" evidence="2">
    <location>
        <begin position="404"/>
        <end position="428"/>
    </location>
</feature>
<feature type="compositionally biased region" description="Basic and acidic residues" evidence="2">
    <location>
        <begin position="1"/>
        <end position="58"/>
    </location>
</feature>
<evidence type="ECO:0000313" key="5">
    <source>
        <dbReference type="Proteomes" id="UP000218811"/>
    </source>
</evidence>
<gene>
    <name evidence="4" type="ORF">WOLCODRAFT_95568</name>
</gene>
<dbReference type="STRING" id="742152.A0A2H3J624"/>
<dbReference type="OrthoDB" id="422720at2759"/>
<dbReference type="AlphaFoldDB" id="A0A2H3J624"/>
<dbReference type="GO" id="GO:0016787">
    <property type="term" value="F:hydrolase activity"/>
    <property type="evidence" value="ECO:0007669"/>
    <property type="project" value="UniProtKB-KW"/>
</dbReference>
<dbReference type="PROSITE" id="PS51716">
    <property type="entry name" value="G_IRG"/>
    <property type="match status" value="2"/>
</dbReference>
<comment type="similarity">
    <text evidence="1">Belongs to the TRAFAC class dynamin-like GTPase superfamily. IRG family.</text>
</comment>
<accession>A0A2H3J624</accession>
<keyword evidence="5" id="KW-1185">Reference proteome</keyword>
<proteinExistence type="inferred from homology"/>
<name>A0A2H3J624_WOLCO</name>
<protein>
    <submittedName>
        <fullName evidence="4">Nucleoside triphosphate hydrolase protein</fullName>
    </submittedName>
</protein>
<dbReference type="OMA" id="LQYTEGM"/>
<dbReference type="GO" id="GO:0016020">
    <property type="term" value="C:membrane"/>
    <property type="evidence" value="ECO:0007669"/>
    <property type="project" value="InterPro"/>
</dbReference>
<dbReference type="EMBL" id="KB467942">
    <property type="protein sequence ID" value="PCH37656.1"/>
    <property type="molecule type" value="Genomic_DNA"/>
</dbReference>
<evidence type="ECO:0000256" key="1">
    <source>
        <dbReference type="ARBA" id="ARBA00005429"/>
    </source>
</evidence>
<feature type="domain" description="IRG-type G" evidence="3">
    <location>
        <begin position="452"/>
        <end position="655"/>
    </location>
</feature>
<reference evidence="4 5" key="1">
    <citation type="journal article" date="2012" name="Science">
        <title>The Paleozoic origin of enzymatic lignin decomposition reconstructed from 31 fungal genomes.</title>
        <authorList>
            <person name="Floudas D."/>
            <person name="Binder M."/>
            <person name="Riley R."/>
            <person name="Barry K."/>
            <person name="Blanchette R.A."/>
            <person name="Henrissat B."/>
            <person name="Martinez A.T."/>
            <person name="Otillar R."/>
            <person name="Spatafora J.W."/>
            <person name="Yadav J.S."/>
            <person name="Aerts A."/>
            <person name="Benoit I."/>
            <person name="Boyd A."/>
            <person name="Carlson A."/>
            <person name="Copeland A."/>
            <person name="Coutinho P.M."/>
            <person name="de Vries R.P."/>
            <person name="Ferreira P."/>
            <person name="Findley K."/>
            <person name="Foster B."/>
            <person name="Gaskell J."/>
            <person name="Glotzer D."/>
            <person name="Gorecki P."/>
            <person name="Heitman J."/>
            <person name="Hesse C."/>
            <person name="Hori C."/>
            <person name="Igarashi K."/>
            <person name="Jurgens J.A."/>
            <person name="Kallen N."/>
            <person name="Kersten P."/>
            <person name="Kohler A."/>
            <person name="Kuees U."/>
            <person name="Kumar T.K.A."/>
            <person name="Kuo A."/>
            <person name="LaButti K."/>
            <person name="Larrondo L.F."/>
            <person name="Lindquist E."/>
            <person name="Ling A."/>
            <person name="Lombard V."/>
            <person name="Lucas S."/>
            <person name="Lundell T."/>
            <person name="Martin R."/>
            <person name="McLaughlin D.J."/>
            <person name="Morgenstern I."/>
            <person name="Morin E."/>
            <person name="Murat C."/>
            <person name="Nagy L.G."/>
            <person name="Nolan M."/>
            <person name="Ohm R.A."/>
            <person name="Patyshakuliyeva A."/>
            <person name="Rokas A."/>
            <person name="Ruiz-Duenas F.J."/>
            <person name="Sabat G."/>
            <person name="Salamov A."/>
            <person name="Samejima M."/>
            <person name="Schmutz J."/>
            <person name="Slot J.C."/>
            <person name="St John F."/>
            <person name="Stenlid J."/>
            <person name="Sun H."/>
            <person name="Sun S."/>
            <person name="Syed K."/>
            <person name="Tsang A."/>
            <person name="Wiebenga A."/>
            <person name="Young D."/>
            <person name="Pisabarro A."/>
            <person name="Eastwood D.C."/>
            <person name="Martin F."/>
            <person name="Cullen D."/>
            <person name="Grigoriev I.V."/>
            <person name="Hibbett D.S."/>
        </authorList>
    </citation>
    <scope>NUCLEOTIDE SEQUENCE [LARGE SCALE GENOMIC DNA]</scope>
    <source>
        <strain evidence="4 5">MD-104</strain>
    </source>
</reference>
<dbReference type="InterPro" id="IPR007743">
    <property type="entry name" value="Immunity-related_GTPase-like"/>
</dbReference>
<dbReference type="PANTHER" id="PTHR14143">
    <property type="entry name" value="INTERFERON-INDUCIBLE GTPASE FAMILY MEMBER"/>
    <property type="match status" value="1"/>
</dbReference>
<feature type="region of interest" description="Disordered" evidence="2">
    <location>
        <begin position="1"/>
        <end position="170"/>
    </location>
</feature>
<dbReference type="SUPFAM" id="SSF52540">
    <property type="entry name" value="P-loop containing nucleoside triphosphate hydrolases"/>
    <property type="match status" value="2"/>
</dbReference>
<keyword evidence="4" id="KW-0378">Hydrolase</keyword>
<dbReference type="InterPro" id="IPR027417">
    <property type="entry name" value="P-loop_NTPase"/>
</dbReference>
<feature type="domain" description="IRG-type G" evidence="3">
    <location>
        <begin position="192"/>
        <end position="399"/>
    </location>
</feature>
<evidence type="ECO:0000259" key="3">
    <source>
        <dbReference type="PROSITE" id="PS51716"/>
    </source>
</evidence>
<dbReference type="GO" id="GO:0005525">
    <property type="term" value="F:GTP binding"/>
    <property type="evidence" value="ECO:0007669"/>
    <property type="project" value="InterPro"/>
</dbReference>
<organism evidence="4 5">
    <name type="scientific">Wolfiporia cocos (strain MD-104)</name>
    <name type="common">Brown rot fungus</name>
    <dbReference type="NCBI Taxonomy" id="742152"/>
    <lineage>
        <taxon>Eukaryota</taxon>
        <taxon>Fungi</taxon>
        <taxon>Dikarya</taxon>
        <taxon>Basidiomycota</taxon>
        <taxon>Agaricomycotina</taxon>
        <taxon>Agaricomycetes</taxon>
        <taxon>Polyporales</taxon>
        <taxon>Phaeolaceae</taxon>
        <taxon>Wolfiporia</taxon>
    </lineage>
</organism>
<evidence type="ECO:0000313" key="4">
    <source>
        <dbReference type="EMBL" id="PCH37656.1"/>
    </source>
</evidence>
<dbReference type="Proteomes" id="UP000218811">
    <property type="component" value="Unassembled WGS sequence"/>
</dbReference>
<feature type="compositionally biased region" description="Basic and acidic residues" evidence="2">
    <location>
        <begin position="65"/>
        <end position="170"/>
    </location>
</feature>
<dbReference type="Gene3D" id="3.40.50.300">
    <property type="entry name" value="P-loop containing nucleotide triphosphate hydrolases"/>
    <property type="match status" value="2"/>
</dbReference>
<sequence length="668" mass="76123">MEEAQRRAEEGQQRAEEAHQRIVEEVRASEESVRAADERRRRTEALQREAEERRRAEEDKEGAEEERRKAEEAKRRADEERRKAEEQQRLAEEQRRQAEEERGAAEEQQRKAEEERRRAEEDKARADEEARIVNEVRERAEQEKEGSDKKAAEAEAAREEAERNLREGKRPVVIPTPEEIAEVKRRLQYTEGMFHFAAAGVSGSGKSSLINALRGMHNKDSGAAPTGVTETTSVVTRYPDLDPRNPFVWYDVLSAGTLETPDWVYFSVQGLYIFDCIIVLFDNRFTETDIAILRNCERFNIPAYIVRSKSNQHIRNILTDMGYDSEDDDSATRRTLMESARKKYIEETRASVTRNLEEAELAPRRVYIVSKDTMVKVTREGKAKDALDEVDLIEDLLAEALERRDTGKPKAAEAEAAREEAERDLREGKRPVVIPTPEEIAEVKRRLQYTEGMFHFAVAGVSGSGKSSLINALRGMRNKDGGAAPTGVTETTSVVTRYPDLDPRNPFVWYDVPGAGTLGIPDWVYFNAQGLYIFDCIIVLFDNRFTETDIAILRNCERFNIPAYIVRSKSNQHIRNILTDMGYDSEDDDSTTRHTLTETARKKYIEETRASVARNLEDAELAPHRVYIVSKDTMVKVTKGKKAKDALDEADLIEDLLAEALARRDTGA</sequence>
<evidence type="ECO:0000256" key="2">
    <source>
        <dbReference type="SAM" id="MobiDB-lite"/>
    </source>
</evidence>
<dbReference type="PANTHER" id="PTHR14143:SF1">
    <property type="entry name" value="IRG-TYPE G DOMAIN-CONTAINING PROTEIN"/>
    <property type="match status" value="1"/>
</dbReference>
<dbReference type="Pfam" id="PF05049">
    <property type="entry name" value="IIGP"/>
    <property type="match status" value="2"/>
</dbReference>